<feature type="compositionally biased region" description="Low complexity" evidence="1">
    <location>
        <begin position="186"/>
        <end position="197"/>
    </location>
</feature>
<sequence length="345" mass="37804">MPQPPSPCPTQMQKKLTAPSQRHPSLRLPARRSGEPSEKQFRHWPLHTGHKQPAPAMQAPTQQPSSEAKHHHGDQCLNAVSNYYSCDDEAPPTADRMFSRPPDVSRSLEDFDAEFGEGFYVSQDSRLIAASSALHGFLQAPPRIFVEPRSNEPNSQAPNGSTMDTAQLSHHHLYQQGRQTREVQQVPVSSSSSSLWPSCVPSRHRSAALLPSDAAVSAAGVDNIPLQTNRLSLKSSSQSRHQHVRNNHGDVDDLKHLDMRVAYCGRSLPQNPNRPPASARRNATSPNTLANYFTQMQMQALPGDTHHAMPPSASTVPAPFHPVVYGTNNVGVGLTGAPWAVLRPR</sequence>
<proteinExistence type="predicted"/>
<organism evidence="2 3">
    <name type="scientific">Pisolithus microcarpus 441</name>
    <dbReference type="NCBI Taxonomy" id="765257"/>
    <lineage>
        <taxon>Eukaryota</taxon>
        <taxon>Fungi</taxon>
        <taxon>Dikarya</taxon>
        <taxon>Basidiomycota</taxon>
        <taxon>Agaricomycotina</taxon>
        <taxon>Agaricomycetes</taxon>
        <taxon>Agaricomycetidae</taxon>
        <taxon>Boletales</taxon>
        <taxon>Sclerodermatineae</taxon>
        <taxon>Pisolithaceae</taxon>
        <taxon>Pisolithus</taxon>
    </lineage>
</organism>
<evidence type="ECO:0000313" key="3">
    <source>
        <dbReference type="Proteomes" id="UP000054018"/>
    </source>
</evidence>
<name>A0A0D0A4V8_9AGAM</name>
<evidence type="ECO:0000256" key="1">
    <source>
        <dbReference type="SAM" id="MobiDB-lite"/>
    </source>
</evidence>
<feature type="compositionally biased region" description="Low complexity" evidence="1">
    <location>
        <begin position="52"/>
        <end position="64"/>
    </location>
</feature>
<dbReference type="HOGENOM" id="CLU_804391_0_0_1"/>
<dbReference type="EMBL" id="KN833698">
    <property type="protein sequence ID" value="KIK27038.1"/>
    <property type="molecule type" value="Genomic_DNA"/>
</dbReference>
<dbReference type="Proteomes" id="UP000054018">
    <property type="component" value="Unassembled WGS sequence"/>
</dbReference>
<reference evidence="3" key="2">
    <citation type="submission" date="2015-01" db="EMBL/GenBank/DDBJ databases">
        <title>Evolutionary Origins and Diversification of the Mycorrhizal Mutualists.</title>
        <authorList>
            <consortium name="DOE Joint Genome Institute"/>
            <consortium name="Mycorrhizal Genomics Consortium"/>
            <person name="Kohler A."/>
            <person name="Kuo A."/>
            <person name="Nagy L.G."/>
            <person name="Floudas D."/>
            <person name="Copeland A."/>
            <person name="Barry K.W."/>
            <person name="Cichocki N."/>
            <person name="Veneault-Fourrey C."/>
            <person name="LaButti K."/>
            <person name="Lindquist E.A."/>
            <person name="Lipzen A."/>
            <person name="Lundell T."/>
            <person name="Morin E."/>
            <person name="Murat C."/>
            <person name="Riley R."/>
            <person name="Ohm R."/>
            <person name="Sun H."/>
            <person name="Tunlid A."/>
            <person name="Henrissat B."/>
            <person name="Grigoriev I.V."/>
            <person name="Hibbett D.S."/>
            <person name="Martin F."/>
        </authorList>
    </citation>
    <scope>NUCLEOTIDE SEQUENCE [LARGE SCALE GENOMIC DNA]</scope>
    <source>
        <strain evidence="3">441</strain>
    </source>
</reference>
<protein>
    <submittedName>
        <fullName evidence="2">Uncharacterized protein</fullName>
    </submittedName>
</protein>
<gene>
    <name evidence="2" type="ORF">PISMIDRAFT_218602</name>
</gene>
<dbReference type="OrthoDB" id="2573559at2759"/>
<keyword evidence="3" id="KW-1185">Reference proteome</keyword>
<feature type="compositionally biased region" description="Polar residues" evidence="1">
    <location>
        <begin position="9"/>
        <end position="23"/>
    </location>
</feature>
<accession>A0A0D0A4V8</accession>
<feature type="region of interest" description="Disordered" evidence="1">
    <location>
        <begin position="1"/>
        <end position="74"/>
    </location>
</feature>
<feature type="region of interest" description="Disordered" evidence="1">
    <location>
        <begin position="174"/>
        <end position="197"/>
    </location>
</feature>
<feature type="compositionally biased region" description="Basic and acidic residues" evidence="1">
    <location>
        <begin position="32"/>
        <end position="41"/>
    </location>
</feature>
<reference evidence="2 3" key="1">
    <citation type="submission" date="2014-04" db="EMBL/GenBank/DDBJ databases">
        <authorList>
            <consortium name="DOE Joint Genome Institute"/>
            <person name="Kuo A."/>
            <person name="Kohler A."/>
            <person name="Costa M.D."/>
            <person name="Nagy L.G."/>
            <person name="Floudas D."/>
            <person name="Copeland A."/>
            <person name="Barry K.W."/>
            <person name="Cichocki N."/>
            <person name="Veneault-Fourrey C."/>
            <person name="LaButti K."/>
            <person name="Lindquist E.A."/>
            <person name="Lipzen A."/>
            <person name="Lundell T."/>
            <person name="Morin E."/>
            <person name="Murat C."/>
            <person name="Sun H."/>
            <person name="Tunlid A."/>
            <person name="Henrissat B."/>
            <person name="Grigoriev I.V."/>
            <person name="Hibbett D.S."/>
            <person name="Martin F."/>
            <person name="Nordberg H.P."/>
            <person name="Cantor M.N."/>
            <person name="Hua S.X."/>
        </authorList>
    </citation>
    <scope>NUCLEOTIDE SEQUENCE [LARGE SCALE GENOMIC DNA]</scope>
    <source>
        <strain evidence="2 3">441</strain>
    </source>
</reference>
<dbReference type="AlphaFoldDB" id="A0A0D0A4V8"/>
<evidence type="ECO:0000313" key="2">
    <source>
        <dbReference type="EMBL" id="KIK27038.1"/>
    </source>
</evidence>